<dbReference type="EMBL" id="CAKASE010000068">
    <property type="protein sequence ID" value="CAG9572576.1"/>
    <property type="molecule type" value="Genomic_DNA"/>
</dbReference>
<dbReference type="Proteomes" id="UP000789524">
    <property type="component" value="Unassembled WGS sequence"/>
</dbReference>
<comment type="caution">
    <text evidence="1">The sequence shown here is derived from an EMBL/GenBank/DDBJ whole genome shotgun (WGS) entry which is preliminary data.</text>
</comment>
<sequence length="1160" mass="136861">MTSSVLPVTLTGSNLSSRHREFNLIVNSNYTNINCEDVESMPEISSIDRLLKIDIASKQRRVEYILRNLKDDNMLFVSRALKCFWLLEPQYQNIMNPEYLEGSLYPDMVQPAVNKMKHWLQIHLKDPERCELFYKYYKSDFDAAFKFLWHCSNQFILSEFSNIIDKLSYAQLNLLVENCPQVGKMYFEILPSNSAALKLYVKNEHNYFSCVKYIFKWDGEVFLDIVENYFNTNAFRPFGPSLTNRIMKKYKDRIFDKCELYVSSILHINSLAQHLTAEEAKKVVLRLAQAEYLNYWFNYQKVEPLIKRLKKEDRSEFKKHIFVDKSFPKIEKWPYPLPSPPTYEDEHNLDIFKDISDELYMFELTEDCGSGFRRFIKKKSCRYSHACIEDCMPMKTQLERLFNRYRLAGFEKTFYELSKNLKAESSVERRLDMMLVLISKSGGVPAQVGKLMRLLAEKYKNEPTNVRAAVVRSLTKRCCAWRLPEDVWSLVLEFGRDVGLDGAESSPLCREGLHAVIIRHLLTDTPMSSTLVAGFMREFSKLSEYKLDAEERKVIAHRLPTLVLPLNQSSFLDCLSEYKIDIKEFPEAKKVILDSAKKDTNLLLRLYNSKIFRRELFREVFCLRQSEEDYLNVLRHDVTPFENGVKFATLVAKERPKHDRFLRLLNVYFGEANGLAEKHRKALEEAFSQQPHPRFARPLCTVMSGQEFISYLCTLDTIERPLGLEQFQSLHEFRANAHNTKDSLDINSIDWKWIGTKAVYNKVSICRSKEKEQYIEKLLNWKRTARIALRVSMNTPSDINILQAVCTLRPSAVLKVALSSYLKQNIVNIAVWEVVKSVIFKLDLTKNKRLLTEMVERESLPENIEAEYWTCMYKVLEKTQKKKAMPILCRLNNMFHKVDSNFFSEIIKEYIEKDFNIFEEEEHNETVKKMYIKIIAKYLMFYPEESCKENICESFFNVLNKMEDKDKVLDYVNIFIFNLKYSKAFMEKEYSTSMKIFEEILRRLREIFPTDQYFNIYADIHLTMLYYKAINQTMKVDKEVFNDLQKAIEVVGHLFGKYIGYEIKELVGRYFWSVIDLYKQRVVEYLQSFEYNNGRSCLVTFVIKGILDVGTVESLILAEHVTRREIHYNIREPHKEEILNVLKQSDNKEVKFFLYADILR</sequence>
<reference evidence="1" key="1">
    <citation type="submission" date="2021-09" db="EMBL/GenBank/DDBJ databases">
        <authorList>
            <person name="Martin H S."/>
        </authorList>
    </citation>
    <scope>NUCLEOTIDE SEQUENCE</scope>
</reference>
<protein>
    <submittedName>
        <fullName evidence="1">(African queen) hypothetical protein</fullName>
    </submittedName>
</protein>
<dbReference type="AlphaFoldDB" id="A0A8J2QZF7"/>
<evidence type="ECO:0000313" key="2">
    <source>
        <dbReference type="Proteomes" id="UP000789524"/>
    </source>
</evidence>
<organism evidence="1 2">
    <name type="scientific">Danaus chrysippus</name>
    <name type="common">African queen</name>
    <dbReference type="NCBI Taxonomy" id="151541"/>
    <lineage>
        <taxon>Eukaryota</taxon>
        <taxon>Metazoa</taxon>
        <taxon>Ecdysozoa</taxon>
        <taxon>Arthropoda</taxon>
        <taxon>Hexapoda</taxon>
        <taxon>Insecta</taxon>
        <taxon>Pterygota</taxon>
        <taxon>Neoptera</taxon>
        <taxon>Endopterygota</taxon>
        <taxon>Lepidoptera</taxon>
        <taxon>Glossata</taxon>
        <taxon>Ditrysia</taxon>
        <taxon>Papilionoidea</taxon>
        <taxon>Nymphalidae</taxon>
        <taxon>Danainae</taxon>
        <taxon>Danaini</taxon>
        <taxon>Danaina</taxon>
        <taxon>Danaus</taxon>
        <taxon>Anosia</taxon>
    </lineage>
</organism>
<proteinExistence type="predicted"/>
<evidence type="ECO:0000313" key="1">
    <source>
        <dbReference type="EMBL" id="CAG9572576.1"/>
    </source>
</evidence>
<dbReference type="OrthoDB" id="7476497at2759"/>
<keyword evidence="2" id="KW-1185">Reference proteome</keyword>
<accession>A0A8J2QZF7</accession>
<gene>
    <name evidence="1" type="ORF">DCHRY22_LOCUS10107</name>
</gene>
<name>A0A8J2QZF7_9NEOP</name>